<dbReference type="GO" id="GO:0031419">
    <property type="term" value="F:cobalamin binding"/>
    <property type="evidence" value="ECO:0007669"/>
    <property type="project" value="InterPro"/>
</dbReference>
<dbReference type="InterPro" id="IPR050554">
    <property type="entry name" value="Met_Synthase/Corrinoid"/>
</dbReference>
<dbReference type="Gene3D" id="3.40.50.280">
    <property type="entry name" value="Cobalamin-binding domain"/>
    <property type="match status" value="1"/>
</dbReference>
<dbReference type="SUPFAM" id="SSF52242">
    <property type="entry name" value="Cobalamin (vitamin B12)-binding domain"/>
    <property type="match status" value="1"/>
</dbReference>
<sequence length="210" mass="23774">MMNWEAFEKALINYDKLEVNKILQHFLAEKNGIDFIDDYIVKSLTSIGEKWERGEVALSQIYMSSRLCEEIAISILDEKNFTIKNAKPIAIVTLEDYHTLGKKIVSAVVRSSGFDLIDYGSISGPEEIIKRVTEDRIKILMISVLMYPSALKIKKISEMLHEKDPSIKILVGGAPFLMDSTLWEEVGADKMGKSAADNIPIIEQWMKEDS</sequence>
<dbReference type="PROSITE" id="PS51332">
    <property type="entry name" value="B12_BINDING"/>
    <property type="match status" value="1"/>
</dbReference>
<dbReference type="Gene3D" id="1.10.1240.10">
    <property type="entry name" value="Methionine synthase domain"/>
    <property type="match status" value="1"/>
</dbReference>
<dbReference type="SUPFAM" id="SSF47644">
    <property type="entry name" value="Methionine synthase domain"/>
    <property type="match status" value="1"/>
</dbReference>
<name>A0A1S8SD79_CLOBE</name>
<dbReference type="InterPro" id="IPR003759">
    <property type="entry name" value="Cbl-bd_cap"/>
</dbReference>
<evidence type="ECO:0000313" key="5">
    <source>
        <dbReference type="Proteomes" id="UP000190973"/>
    </source>
</evidence>
<dbReference type="GO" id="GO:0008705">
    <property type="term" value="F:methionine synthase activity"/>
    <property type="evidence" value="ECO:0007669"/>
    <property type="project" value="UniProtKB-EC"/>
</dbReference>
<dbReference type="GO" id="GO:0050667">
    <property type="term" value="P:homocysteine metabolic process"/>
    <property type="evidence" value="ECO:0007669"/>
    <property type="project" value="TreeGrafter"/>
</dbReference>
<proteinExistence type="predicted"/>
<keyword evidence="4" id="KW-0489">Methyltransferase</keyword>
<dbReference type="GO" id="GO:0005829">
    <property type="term" value="C:cytosol"/>
    <property type="evidence" value="ECO:0007669"/>
    <property type="project" value="TreeGrafter"/>
</dbReference>
<comment type="caution">
    <text evidence="4">The sequence shown here is derived from an EMBL/GenBank/DDBJ whole genome shotgun (WGS) entry which is preliminary data.</text>
</comment>
<organism evidence="4 5">
    <name type="scientific">Clostridium beijerinckii</name>
    <name type="common">Clostridium MP</name>
    <dbReference type="NCBI Taxonomy" id="1520"/>
    <lineage>
        <taxon>Bacteria</taxon>
        <taxon>Bacillati</taxon>
        <taxon>Bacillota</taxon>
        <taxon>Clostridia</taxon>
        <taxon>Eubacteriales</taxon>
        <taxon>Clostridiaceae</taxon>
        <taxon>Clostridium</taxon>
    </lineage>
</organism>
<dbReference type="SMART" id="SM01018">
    <property type="entry name" value="B12-binding_2"/>
    <property type="match status" value="1"/>
</dbReference>
<dbReference type="GO" id="GO:0046872">
    <property type="term" value="F:metal ion binding"/>
    <property type="evidence" value="ECO:0007669"/>
    <property type="project" value="UniProtKB-KW"/>
</dbReference>
<feature type="domain" description="B12-binding" evidence="3">
    <location>
        <begin position="85"/>
        <end position="210"/>
    </location>
</feature>
<keyword evidence="2" id="KW-0170">Cobalt</keyword>
<keyword evidence="4" id="KW-0808">Transferase</keyword>
<reference evidence="4 5" key="1">
    <citation type="submission" date="2016-05" db="EMBL/GenBank/DDBJ databases">
        <title>Microbial solvent formation.</title>
        <authorList>
            <person name="Poehlein A."/>
            <person name="Montoya Solano J.D."/>
            <person name="Flitsch S."/>
            <person name="Krabben P."/>
            <person name="Duerre P."/>
            <person name="Daniel R."/>
        </authorList>
    </citation>
    <scope>NUCLEOTIDE SEQUENCE [LARGE SCALE GENOMIC DNA]</scope>
    <source>
        <strain evidence="4 5">DSM 53</strain>
    </source>
</reference>
<gene>
    <name evidence="4" type="primary">metH_1</name>
    <name evidence="4" type="ORF">CLBCK_11150</name>
</gene>
<dbReference type="Pfam" id="PF02310">
    <property type="entry name" value="B12-binding"/>
    <property type="match status" value="1"/>
</dbReference>
<dbReference type="RefSeq" id="WP_077837852.1">
    <property type="nucleotide sequence ID" value="NZ_CP107022.1"/>
</dbReference>
<keyword evidence="1" id="KW-0479">Metal-binding</keyword>
<dbReference type="GO" id="GO:0032259">
    <property type="term" value="P:methylation"/>
    <property type="evidence" value="ECO:0007669"/>
    <property type="project" value="UniProtKB-KW"/>
</dbReference>
<evidence type="ECO:0000259" key="3">
    <source>
        <dbReference type="PROSITE" id="PS51332"/>
    </source>
</evidence>
<dbReference type="Proteomes" id="UP000190973">
    <property type="component" value="Unassembled WGS sequence"/>
</dbReference>
<dbReference type="Pfam" id="PF02607">
    <property type="entry name" value="B12-binding_2"/>
    <property type="match status" value="1"/>
</dbReference>
<dbReference type="InterPro" id="IPR006158">
    <property type="entry name" value="Cobalamin-bd"/>
</dbReference>
<evidence type="ECO:0000313" key="4">
    <source>
        <dbReference type="EMBL" id="OOM63299.1"/>
    </source>
</evidence>
<evidence type="ECO:0000256" key="2">
    <source>
        <dbReference type="ARBA" id="ARBA00023285"/>
    </source>
</evidence>
<evidence type="ECO:0000256" key="1">
    <source>
        <dbReference type="ARBA" id="ARBA00022723"/>
    </source>
</evidence>
<dbReference type="GO" id="GO:0046653">
    <property type="term" value="P:tetrahydrofolate metabolic process"/>
    <property type="evidence" value="ECO:0007669"/>
    <property type="project" value="TreeGrafter"/>
</dbReference>
<dbReference type="InterPro" id="IPR036594">
    <property type="entry name" value="Meth_synthase_dom"/>
</dbReference>
<dbReference type="InterPro" id="IPR036724">
    <property type="entry name" value="Cobalamin-bd_sf"/>
</dbReference>
<dbReference type="AlphaFoldDB" id="A0A1S8SD79"/>
<dbReference type="PANTHER" id="PTHR45833">
    <property type="entry name" value="METHIONINE SYNTHASE"/>
    <property type="match status" value="1"/>
</dbReference>
<protein>
    <submittedName>
        <fullName evidence="4">Methionine synthase</fullName>
        <ecNumber evidence="4">2.1.1.13</ecNumber>
    </submittedName>
</protein>
<dbReference type="PANTHER" id="PTHR45833:SF1">
    <property type="entry name" value="METHIONINE SYNTHASE"/>
    <property type="match status" value="1"/>
</dbReference>
<dbReference type="EMBL" id="LZZI01000014">
    <property type="protein sequence ID" value="OOM63299.1"/>
    <property type="molecule type" value="Genomic_DNA"/>
</dbReference>
<dbReference type="EC" id="2.1.1.13" evidence="4"/>
<accession>A0A1S8SD79</accession>